<dbReference type="Proteomes" id="UP000332933">
    <property type="component" value="Unassembled WGS sequence"/>
</dbReference>
<evidence type="ECO:0000313" key="4">
    <source>
        <dbReference type="EMBL" id="VFT92548.1"/>
    </source>
</evidence>
<evidence type="ECO:0000313" key="2">
    <source>
        <dbReference type="EMBL" id="KAF0719450.1"/>
    </source>
</evidence>
<dbReference type="EMBL" id="CAADRA010000070">
    <property type="protein sequence ID" value="VFT78268.1"/>
    <property type="molecule type" value="Genomic_DNA"/>
</dbReference>
<dbReference type="EMBL" id="VJMH01005739">
    <property type="protein sequence ID" value="KAF0693254.1"/>
    <property type="molecule type" value="Genomic_DNA"/>
</dbReference>
<dbReference type="EMBL" id="VJMH01000070">
    <property type="protein sequence ID" value="KAF0719450.1"/>
    <property type="molecule type" value="Genomic_DNA"/>
</dbReference>
<organism evidence="4 5">
    <name type="scientific">Aphanomyces stellatus</name>
    <dbReference type="NCBI Taxonomy" id="120398"/>
    <lineage>
        <taxon>Eukaryota</taxon>
        <taxon>Sar</taxon>
        <taxon>Stramenopiles</taxon>
        <taxon>Oomycota</taxon>
        <taxon>Saprolegniomycetes</taxon>
        <taxon>Saprolegniales</taxon>
        <taxon>Verrucalvaceae</taxon>
        <taxon>Aphanomyces</taxon>
    </lineage>
</organism>
<dbReference type="EMBL" id="CAADRA010005760">
    <property type="protein sequence ID" value="VFT92548.1"/>
    <property type="molecule type" value="Genomic_DNA"/>
</dbReference>
<protein>
    <submittedName>
        <fullName evidence="3">Aste57867_1046 protein</fullName>
    </submittedName>
    <submittedName>
        <fullName evidence="4">Aste57867_15759 protein</fullName>
    </submittedName>
</protein>
<evidence type="ECO:0000313" key="5">
    <source>
        <dbReference type="Proteomes" id="UP000332933"/>
    </source>
</evidence>
<keyword evidence="5" id="KW-1185">Reference proteome</keyword>
<evidence type="ECO:0000313" key="1">
    <source>
        <dbReference type="EMBL" id="KAF0693254.1"/>
    </source>
</evidence>
<proteinExistence type="predicted"/>
<reference evidence="4 5" key="1">
    <citation type="submission" date="2019-03" db="EMBL/GenBank/DDBJ databases">
        <authorList>
            <person name="Gaulin E."/>
            <person name="Dumas B."/>
        </authorList>
    </citation>
    <scope>NUCLEOTIDE SEQUENCE [LARGE SCALE GENOMIC DNA]</scope>
    <source>
        <strain evidence="4">CBS 568.67</strain>
    </source>
</reference>
<accession>A0A485L4X3</accession>
<sequence>MTQPMAAGDTAATLAAVLFTEPSTTVRSHAVGHQTDSDAAMGRTFVPALDTFDATVVAAALPTTMGATQAAALAALVTPADRAASAAAVGLAQSLGLRSVATELHFAALSTTVAETEGPSSGSALAVWNLAGAAATMLFADAVRAGASDAGSLAAGRPRVLARG</sequence>
<evidence type="ECO:0000313" key="3">
    <source>
        <dbReference type="EMBL" id="VFT78268.1"/>
    </source>
</evidence>
<gene>
    <name evidence="4" type="primary">Aste57867_15759</name>
    <name evidence="3" type="synonym">Aste57867_1046</name>
    <name evidence="2" type="ORF">As57867_001045</name>
    <name evidence="1" type="ORF">As57867_015703</name>
    <name evidence="3" type="ORF">ASTE57867_1046</name>
    <name evidence="4" type="ORF">ASTE57867_15759</name>
</gene>
<reference evidence="1" key="2">
    <citation type="submission" date="2019-06" db="EMBL/GenBank/DDBJ databases">
        <title>Genomics analysis of Aphanomyces spp. identifies a new class of oomycete effector associated with host adaptation.</title>
        <authorList>
            <person name="Gaulin E."/>
        </authorList>
    </citation>
    <scope>NUCLEOTIDE SEQUENCE</scope>
    <source>
        <strain evidence="1">CBS 578.67</strain>
    </source>
</reference>
<dbReference type="AlphaFoldDB" id="A0A485L4X3"/>
<name>A0A485L4X3_9STRA</name>